<dbReference type="Proteomes" id="UP000198815">
    <property type="component" value="Unassembled WGS sequence"/>
</dbReference>
<evidence type="ECO:0000256" key="1">
    <source>
        <dbReference type="SAM" id="MobiDB-lite"/>
    </source>
</evidence>
<evidence type="ECO:0000313" key="3">
    <source>
        <dbReference type="Proteomes" id="UP000198815"/>
    </source>
</evidence>
<name>A0A1H9PNA6_9ACTN</name>
<feature type="compositionally biased region" description="Basic and acidic residues" evidence="1">
    <location>
        <begin position="23"/>
        <end position="33"/>
    </location>
</feature>
<sequence length="95" mass="10033">MLSVMSGGIDRGPHKGPSLGERACGERARDRGMPQRGRAPAVSVVLVDGATPGLIARWRRTTDGWEGLVATVGGADDFTARWLPAARIAPMRLAP</sequence>
<proteinExistence type="predicted"/>
<reference evidence="2 3" key="1">
    <citation type="submission" date="2016-10" db="EMBL/GenBank/DDBJ databases">
        <authorList>
            <person name="de Groot N.N."/>
        </authorList>
    </citation>
    <scope>NUCLEOTIDE SEQUENCE [LARGE SCALE GENOMIC DNA]</scope>
    <source>
        <strain evidence="2 3">DSM 16859</strain>
    </source>
</reference>
<organism evidence="2 3">
    <name type="scientific">Propionibacterium cyclohexanicum</name>
    <dbReference type="NCBI Taxonomy" id="64702"/>
    <lineage>
        <taxon>Bacteria</taxon>
        <taxon>Bacillati</taxon>
        <taxon>Actinomycetota</taxon>
        <taxon>Actinomycetes</taxon>
        <taxon>Propionibacteriales</taxon>
        <taxon>Propionibacteriaceae</taxon>
        <taxon>Propionibacterium</taxon>
    </lineage>
</organism>
<keyword evidence="3" id="KW-1185">Reference proteome</keyword>
<dbReference type="AlphaFoldDB" id="A0A1H9PNA6"/>
<evidence type="ECO:0000313" key="2">
    <source>
        <dbReference type="EMBL" id="SER49674.1"/>
    </source>
</evidence>
<accession>A0A1H9PNA6</accession>
<feature type="region of interest" description="Disordered" evidence="1">
    <location>
        <begin position="1"/>
        <end position="39"/>
    </location>
</feature>
<protein>
    <submittedName>
        <fullName evidence="2">Uncharacterized protein</fullName>
    </submittedName>
</protein>
<gene>
    <name evidence="2" type="ORF">SAMN05443377_101162</name>
</gene>
<dbReference type="EMBL" id="FOGZ01000001">
    <property type="protein sequence ID" value="SER49674.1"/>
    <property type="molecule type" value="Genomic_DNA"/>
</dbReference>